<dbReference type="InterPro" id="IPR028149">
    <property type="entry name" value="Tantalus-like"/>
</dbReference>
<dbReference type="RefSeq" id="XP_017877474.1">
    <property type="nucleotide sequence ID" value="XM_018021985.2"/>
</dbReference>
<name>A0AAJ7W9I1_9HYME</name>
<sequence length="175" mass="20567">MEETQTRSETIKEMNNTTETNLPAVVASLEMLTMKDVSNEVLNRRCSLRPRKRPCSEKKIHNNRKEMEEVETRGIKEIYTSRSVKRKLNSLETIYEEKDDANEGIIYMSAKRYKRMIQFQEKPTDSKIKKRRAKIKRVFGSKISFRRKCTSMQVLLEKLNGIRAEASSKIENETK</sequence>
<dbReference type="AlphaFoldDB" id="A0AAJ7W9I1"/>
<dbReference type="Proteomes" id="UP000694925">
    <property type="component" value="Unplaced"/>
</dbReference>
<keyword evidence="1" id="KW-0597">Phosphoprotein</keyword>
<evidence type="ECO:0000313" key="4">
    <source>
        <dbReference type="RefSeq" id="XP_017877473.1"/>
    </source>
</evidence>
<evidence type="ECO:0000313" key="3">
    <source>
        <dbReference type="Proteomes" id="UP000694925"/>
    </source>
</evidence>
<protein>
    <submittedName>
        <fullName evidence="4 5">Uncharacterized protein LOC108623462</fullName>
    </submittedName>
</protein>
<dbReference type="GeneID" id="108623462"/>
<dbReference type="Pfam" id="PF15386">
    <property type="entry name" value="Tantalus"/>
    <property type="match status" value="1"/>
</dbReference>
<accession>A0AAJ7W9I1</accession>
<organism evidence="3 6">
    <name type="scientific">Ceratina calcarata</name>
    <dbReference type="NCBI Taxonomy" id="156304"/>
    <lineage>
        <taxon>Eukaryota</taxon>
        <taxon>Metazoa</taxon>
        <taxon>Ecdysozoa</taxon>
        <taxon>Arthropoda</taxon>
        <taxon>Hexapoda</taxon>
        <taxon>Insecta</taxon>
        <taxon>Pterygota</taxon>
        <taxon>Neoptera</taxon>
        <taxon>Endopterygota</taxon>
        <taxon>Hymenoptera</taxon>
        <taxon>Apocrita</taxon>
        <taxon>Aculeata</taxon>
        <taxon>Apoidea</taxon>
        <taxon>Anthophila</taxon>
        <taxon>Apidae</taxon>
        <taxon>Ceratina</taxon>
        <taxon>Zadontomerus</taxon>
    </lineage>
</organism>
<evidence type="ECO:0000256" key="1">
    <source>
        <dbReference type="ARBA" id="ARBA00022553"/>
    </source>
</evidence>
<feature type="domain" description="Tantalus-like" evidence="2">
    <location>
        <begin position="61"/>
        <end position="112"/>
    </location>
</feature>
<keyword evidence="3" id="KW-1185">Reference proteome</keyword>
<evidence type="ECO:0000259" key="2">
    <source>
        <dbReference type="Pfam" id="PF15386"/>
    </source>
</evidence>
<reference evidence="4 5" key="1">
    <citation type="submission" date="2025-04" db="UniProtKB">
        <authorList>
            <consortium name="RefSeq"/>
        </authorList>
    </citation>
    <scope>IDENTIFICATION</scope>
    <source>
        <tissue evidence="4 5">Whole body</tissue>
    </source>
</reference>
<dbReference type="KEGG" id="ccal:108623462"/>
<evidence type="ECO:0000313" key="5">
    <source>
        <dbReference type="RefSeq" id="XP_017877474.1"/>
    </source>
</evidence>
<proteinExistence type="predicted"/>
<dbReference type="RefSeq" id="XP_026668090.1">
    <property type="nucleotide sequence ID" value="XM_026812289.1"/>
</dbReference>
<evidence type="ECO:0000313" key="6">
    <source>
        <dbReference type="RefSeq" id="XP_026668090.1"/>
    </source>
</evidence>
<dbReference type="RefSeq" id="XP_017877473.1">
    <property type="nucleotide sequence ID" value="XM_018021984.2"/>
</dbReference>
<gene>
    <name evidence="4 5 6" type="primary">LOC108623462</name>
</gene>